<name>A0A6S6RY80_9BACT</name>
<dbReference type="EMBL" id="CACVAS010000020">
    <property type="protein sequence ID" value="CAA6802060.1"/>
    <property type="molecule type" value="Genomic_DNA"/>
</dbReference>
<accession>A0A6S6RY80</accession>
<feature type="chain" id="PRO_5028057135" description="DUF4139 domain-containing protein" evidence="1">
    <location>
        <begin position="18"/>
        <end position="459"/>
    </location>
</feature>
<proteinExistence type="predicted"/>
<feature type="signal peptide" evidence="1">
    <location>
        <begin position="1"/>
        <end position="17"/>
    </location>
</feature>
<keyword evidence="1" id="KW-0732">Signal</keyword>
<dbReference type="AlphaFoldDB" id="A0A6S6RY80"/>
<dbReference type="PANTHER" id="PTHR38075:SF1">
    <property type="entry name" value="DUF4139 DOMAIN-CONTAINING PROTEIN"/>
    <property type="match status" value="1"/>
</dbReference>
<dbReference type="InterPro" id="IPR037291">
    <property type="entry name" value="DUF4139"/>
</dbReference>
<evidence type="ECO:0000259" key="2">
    <source>
        <dbReference type="Pfam" id="PF13598"/>
    </source>
</evidence>
<protein>
    <recommendedName>
        <fullName evidence="2">DUF4139 domain-containing protein</fullName>
    </recommendedName>
</protein>
<feature type="domain" description="DUF4139" evidence="2">
    <location>
        <begin position="174"/>
        <end position="459"/>
    </location>
</feature>
<gene>
    <name evidence="3" type="ORF">HELGO_WM2533</name>
</gene>
<dbReference type="PANTHER" id="PTHR38075">
    <property type="entry name" value="DUF4139 DOMAIN-CONTAINING PROTEIN"/>
    <property type="match status" value="1"/>
</dbReference>
<reference evidence="3" key="1">
    <citation type="submission" date="2020-01" db="EMBL/GenBank/DDBJ databases">
        <authorList>
            <person name="Meier V. D."/>
            <person name="Meier V D."/>
        </authorList>
    </citation>
    <scope>NUCLEOTIDE SEQUENCE</scope>
    <source>
        <strain evidence="3">HLG_WM_MAG_01</strain>
    </source>
</reference>
<evidence type="ECO:0000256" key="1">
    <source>
        <dbReference type="SAM" id="SignalP"/>
    </source>
</evidence>
<sequence>MYKILFSILLFSGYMWADTIVPSTGSDLKMTIYNDNRAFINDIREVTVDKGKQKLIYEGVPTSVVSQSVVPSFVGMKTNLYSQNYMYDLISLDSMLKNSIDKEVMFTMNGEKSHLSKGLLLSASPVMIQENDTKHIYTLESPTQVIFSKIPETMITKPSLVWDMETERAGTLGVDLKYLATGISWKSDYVLNLKKDVLDLTGWITVKNNSGVAYENAQITCLAGDVNRVKEPIHRKNRMYKADMVMAMPEVATESFSGYHIYKIPFRETIVNKQQKQISFIDKKEIAYRHYGTHTNNYFEQYYEQKLVFTNTVEFDNTKVNNLGLALPSGIVRMYQKDSSGETHFIGEERVHNIPEDENVTLRVGTLFDAVGKKSISKYVARKDYRNVETKYSIRNQGTEPLVLKIKEKIPTYGNHITVKTSCTDKCSVKKESAFVREFTITLDGKEKYMFTTEFEVSY</sequence>
<organism evidence="3">
    <name type="scientific">uncultured Sulfurovum sp</name>
    <dbReference type="NCBI Taxonomy" id="269237"/>
    <lineage>
        <taxon>Bacteria</taxon>
        <taxon>Pseudomonadati</taxon>
        <taxon>Campylobacterota</taxon>
        <taxon>Epsilonproteobacteria</taxon>
        <taxon>Campylobacterales</taxon>
        <taxon>Sulfurovaceae</taxon>
        <taxon>Sulfurovum</taxon>
        <taxon>environmental samples</taxon>
    </lineage>
</organism>
<dbReference type="Pfam" id="PF13598">
    <property type="entry name" value="DUF4139"/>
    <property type="match status" value="1"/>
</dbReference>
<evidence type="ECO:0000313" key="3">
    <source>
        <dbReference type="EMBL" id="CAA6802060.1"/>
    </source>
</evidence>